<dbReference type="AlphaFoldDB" id="A0A7C9D3H2"/>
<evidence type="ECO:0000313" key="2">
    <source>
        <dbReference type="EMBL" id="MBA4629724.1"/>
    </source>
</evidence>
<evidence type="ECO:0000259" key="1">
    <source>
        <dbReference type="Pfam" id="PF14244"/>
    </source>
</evidence>
<organism evidence="2">
    <name type="scientific">Opuntia streptacantha</name>
    <name type="common">Prickly pear cactus</name>
    <name type="synonym">Opuntia cardona</name>
    <dbReference type="NCBI Taxonomy" id="393608"/>
    <lineage>
        <taxon>Eukaryota</taxon>
        <taxon>Viridiplantae</taxon>
        <taxon>Streptophyta</taxon>
        <taxon>Embryophyta</taxon>
        <taxon>Tracheophyta</taxon>
        <taxon>Spermatophyta</taxon>
        <taxon>Magnoliopsida</taxon>
        <taxon>eudicotyledons</taxon>
        <taxon>Gunneridae</taxon>
        <taxon>Pentapetalae</taxon>
        <taxon>Caryophyllales</taxon>
        <taxon>Cactineae</taxon>
        <taxon>Cactaceae</taxon>
        <taxon>Opuntioideae</taxon>
        <taxon>Opuntia</taxon>
    </lineage>
</organism>
<reference evidence="2" key="2">
    <citation type="submission" date="2020-07" db="EMBL/GenBank/DDBJ databases">
        <authorList>
            <person name="Vera ALvarez R."/>
            <person name="Arias-Moreno D.M."/>
            <person name="Jimenez-Jacinto V."/>
            <person name="Jimenez-Bremont J.F."/>
            <person name="Swaminathan K."/>
            <person name="Moose S.P."/>
            <person name="Guerrero-Gonzalez M.L."/>
            <person name="Marino-Ramirez L."/>
            <person name="Landsman D."/>
            <person name="Rodriguez-Kessler M."/>
            <person name="Delgado-Sanchez P."/>
        </authorList>
    </citation>
    <scope>NUCLEOTIDE SEQUENCE</scope>
    <source>
        <tissue evidence="2">Cladode</tissue>
    </source>
</reference>
<dbReference type="PANTHER" id="PTHR37610">
    <property type="entry name" value="CCHC-TYPE DOMAIN-CONTAINING PROTEIN"/>
    <property type="match status" value="1"/>
</dbReference>
<dbReference type="PANTHER" id="PTHR37610:SF78">
    <property type="entry name" value="GAG-POLYPEPTIDE OF LTR COPIA-TYPE-RELATED"/>
    <property type="match status" value="1"/>
</dbReference>
<dbReference type="Pfam" id="PF14244">
    <property type="entry name" value="Retrotran_gag_3"/>
    <property type="match status" value="1"/>
</dbReference>
<dbReference type="InterPro" id="IPR029472">
    <property type="entry name" value="Copia-like_N"/>
</dbReference>
<protein>
    <recommendedName>
        <fullName evidence="1">Retrotransposon Copia-like N-terminal domain-containing protein</fullName>
    </recommendedName>
</protein>
<dbReference type="EMBL" id="GISG01070656">
    <property type="protein sequence ID" value="MBA4629722.1"/>
    <property type="molecule type" value="Transcribed_RNA"/>
</dbReference>
<sequence length="105" mass="11875">MAEETLEAIINNPSHVMFLHPSDNPNNILVSELMNGENYAHWRKAMEVALIAKNKLGFVLGRCTRPQVTSPSVGQWDRCDKTVISWLLNPVIKDIGQSILFFSYC</sequence>
<reference evidence="2" key="1">
    <citation type="journal article" date="2013" name="J. Plant Res.">
        <title>Effect of fungi and light on seed germination of three Opuntia species from semiarid lands of central Mexico.</title>
        <authorList>
            <person name="Delgado-Sanchez P."/>
            <person name="Jimenez-Bremont J.F."/>
            <person name="Guerrero-Gonzalez Mde L."/>
            <person name="Flores J."/>
        </authorList>
    </citation>
    <scope>NUCLEOTIDE SEQUENCE</scope>
    <source>
        <tissue evidence="2">Cladode</tissue>
    </source>
</reference>
<accession>A0A7C9D3H2</accession>
<name>A0A7C9D3H2_OPUST</name>
<dbReference type="EMBL" id="GISG01070659">
    <property type="protein sequence ID" value="MBA4629724.1"/>
    <property type="molecule type" value="Transcribed_RNA"/>
</dbReference>
<proteinExistence type="predicted"/>
<dbReference type="EMBL" id="GISG01070658">
    <property type="protein sequence ID" value="MBA4629723.1"/>
    <property type="molecule type" value="Transcribed_RNA"/>
</dbReference>
<feature type="domain" description="Retrotransposon Copia-like N-terminal" evidence="1">
    <location>
        <begin position="20"/>
        <end position="66"/>
    </location>
</feature>